<name>A0A0E3P3G4_9EURY</name>
<reference evidence="2 3" key="1">
    <citation type="submission" date="2014-07" db="EMBL/GenBank/DDBJ databases">
        <title>Methanogenic archaea and the global carbon cycle.</title>
        <authorList>
            <person name="Henriksen J.R."/>
            <person name="Luke J."/>
            <person name="Reinhart S."/>
            <person name="Benedict M.N."/>
            <person name="Youngblut N.D."/>
            <person name="Metcalf M.E."/>
            <person name="Whitaker R.J."/>
            <person name="Metcalf W.W."/>
        </authorList>
    </citation>
    <scope>NUCLEOTIDE SEQUENCE [LARGE SCALE GENOMIC DNA]</scope>
    <source>
        <strain evidence="2 3">T4/M</strain>
    </source>
</reference>
<dbReference type="HOGENOM" id="CLU_2784166_0_0_2"/>
<feature type="region of interest" description="Disordered" evidence="1">
    <location>
        <begin position="49"/>
        <end position="68"/>
    </location>
</feature>
<keyword evidence="2" id="KW-0378">Hydrolase</keyword>
<dbReference type="PATRIC" id="fig|1434120.4.peg.388"/>
<dbReference type="Proteomes" id="UP000033111">
    <property type="component" value="Chromosome"/>
</dbReference>
<accession>A0A0E3P3G4</accession>
<keyword evidence="3" id="KW-1185">Reference proteome</keyword>
<proteinExistence type="predicted"/>
<organism evidence="2 3">
    <name type="scientific">Methanosarcina siciliae T4/M</name>
    <dbReference type="NCBI Taxonomy" id="1434120"/>
    <lineage>
        <taxon>Archaea</taxon>
        <taxon>Methanobacteriati</taxon>
        <taxon>Methanobacteriota</taxon>
        <taxon>Stenosarchaea group</taxon>
        <taxon>Methanomicrobia</taxon>
        <taxon>Methanosarcinales</taxon>
        <taxon>Methanosarcinaceae</taxon>
        <taxon>Methanosarcina</taxon>
    </lineage>
</organism>
<dbReference type="GO" id="GO:0004519">
    <property type="term" value="F:endonuclease activity"/>
    <property type="evidence" value="ECO:0007669"/>
    <property type="project" value="UniProtKB-KW"/>
</dbReference>
<protein>
    <submittedName>
        <fullName evidence="2">Flap structure-specific endonuclease</fullName>
        <ecNumber evidence="2">3.-.-.-</ecNumber>
    </submittedName>
</protein>
<keyword evidence="2" id="KW-0255">Endonuclease</keyword>
<dbReference type="GeneID" id="24859064"/>
<dbReference type="RefSeq" id="WP_048169463.1">
    <property type="nucleotide sequence ID" value="NZ_CP009506.1"/>
</dbReference>
<dbReference type="AlphaFoldDB" id="A0A0E3P3G4"/>
<evidence type="ECO:0000313" key="2">
    <source>
        <dbReference type="EMBL" id="AKB27028.1"/>
    </source>
</evidence>
<sequence>MRGLQTVKLVGCYPDKIGYENKWGKPASEKLIKFLCEENNFPVDRMKKAAEHPKAASGARQKTLDQWF</sequence>
<evidence type="ECO:0000256" key="1">
    <source>
        <dbReference type="SAM" id="MobiDB-lite"/>
    </source>
</evidence>
<dbReference type="OrthoDB" id="9593at2157"/>
<gene>
    <name evidence="2" type="ORF">MSSIT_0309</name>
</gene>
<keyword evidence="2" id="KW-0540">Nuclease</keyword>
<dbReference type="EMBL" id="CP009506">
    <property type="protein sequence ID" value="AKB27028.1"/>
    <property type="molecule type" value="Genomic_DNA"/>
</dbReference>
<dbReference type="KEGG" id="msw:MSSIT_0309"/>
<dbReference type="GO" id="GO:0016787">
    <property type="term" value="F:hydrolase activity"/>
    <property type="evidence" value="ECO:0007669"/>
    <property type="project" value="UniProtKB-KW"/>
</dbReference>
<evidence type="ECO:0000313" key="3">
    <source>
        <dbReference type="Proteomes" id="UP000033111"/>
    </source>
</evidence>
<dbReference type="EC" id="3.-.-.-" evidence="2"/>